<evidence type="ECO:0000256" key="3">
    <source>
        <dbReference type="ARBA" id="ARBA00022777"/>
    </source>
</evidence>
<dbReference type="GO" id="GO:0005524">
    <property type="term" value="F:ATP binding"/>
    <property type="evidence" value="ECO:0007669"/>
    <property type="project" value="UniProtKB-KW"/>
</dbReference>
<dbReference type="PANTHER" id="PTHR43289:SF6">
    <property type="entry name" value="SERINE_THREONINE-PROTEIN KINASE NEKL-3"/>
    <property type="match status" value="1"/>
</dbReference>
<feature type="region of interest" description="Disordered" evidence="5">
    <location>
        <begin position="303"/>
        <end position="328"/>
    </location>
</feature>
<dbReference type="EC" id="2.7.11.1" evidence="8"/>
<proteinExistence type="predicted"/>
<dbReference type="SMART" id="SM00220">
    <property type="entry name" value="S_TKc"/>
    <property type="match status" value="1"/>
</dbReference>
<dbReference type="InterPro" id="IPR000719">
    <property type="entry name" value="Prot_kinase_dom"/>
</dbReference>
<feature type="transmembrane region" description="Helical" evidence="6">
    <location>
        <begin position="365"/>
        <end position="386"/>
    </location>
</feature>
<keyword evidence="6" id="KW-0812">Transmembrane</keyword>
<dbReference type="AlphaFoldDB" id="A0A5C5ZUI8"/>
<dbReference type="OrthoDB" id="6111975at2"/>
<evidence type="ECO:0000256" key="6">
    <source>
        <dbReference type="SAM" id="Phobius"/>
    </source>
</evidence>
<keyword evidence="2" id="KW-0547">Nucleotide-binding</keyword>
<keyword evidence="9" id="KW-1185">Reference proteome</keyword>
<keyword evidence="6" id="KW-1133">Transmembrane helix</keyword>
<dbReference type="RefSeq" id="WP_146397825.1">
    <property type="nucleotide sequence ID" value="NZ_SJPQ01000001.1"/>
</dbReference>
<evidence type="ECO:0000313" key="9">
    <source>
        <dbReference type="Proteomes" id="UP000315440"/>
    </source>
</evidence>
<evidence type="ECO:0000259" key="7">
    <source>
        <dbReference type="PROSITE" id="PS50011"/>
    </source>
</evidence>
<evidence type="ECO:0000256" key="5">
    <source>
        <dbReference type="SAM" id="MobiDB-lite"/>
    </source>
</evidence>
<keyword evidence="1 8" id="KW-0808">Transferase</keyword>
<dbReference type="EMBL" id="SJPQ01000001">
    <property type="protein sequence ID" value="TWT90708.1"/>
    <property type="molecule type" value="Genomic_DNA"/>
</dbReference>
<sequence length="596" mass="65010">MSAPERLGPYKIGRQRGKGGMGAVYEAESAETGERVAVKMLSPQLAVSAGFRSRFDSEIESLRTLSHANIVRLLGYGEEGDTIYYSMELIDGPSLEEQLAEGKRFSWRETAQIAAQVCRALKHAHDHGVVHRDLKPANILMDGERVKLADFGIARLFGGASITMAGGVLGTADYMSPEQAEGKPVSERCDQYSLGAVMYALLAGRPPFRASSMPEMLQLQRFAEPEPVRRYAPDTPEQLELVICQLLEKDPTDRFPNTVVLAKHLEAMLRALAHPAEDDFEYSQTLASDADRNDGDLAETLMEARRTSGPSPTSAPTPAERTMQLGGPTGLMPDSGEELAPVPRKTFTAVSTADSAAELGGWRAALGPLVLLLLVIGATAIGYHYWTRPTPREWLYQRIAHDARSDEGGPSTLASIDEFLERFPQDPRRDQLGEWRREISLNRLERRLAIARLGQPTETPLESSAARLLYQRAETIAQRDPAAGIAAFEGAAALLSVDAAADPAEAEEGGEAAGYAELAEREAQALRERLRAEGAVLRELAHRRLTHARSIVDSDPNEAKRIAEGLVALYGDDPDAQSLVNDARRLRQSLSDNAAE</sequence>
<reference evidence="8 9" key="1">
    <citation type="submission" date="2019-02" db="EMBL/GenBank/DDBJ databases">
        <title>Deep-cultivation of Planctomycetes and their phenomic and genomic characterization uncovers novel biology.</title>
        <authorList>
            <person name="Wiegand S."/>
            <person name="Jogler M."/>
            <person name="Boedeker C."/>
            <person name="Pinto D."/>
            <person name="Vollmers J."/>
            <person name="Rivas-Marin E."/>
            <person name="Kohn T."/>
            <person name="Peeters S.H."/>
            <person name="Heuer A."/>
            <person name="Rast P."/>
            <person name="Oberbeckmann S."/>
            <person name="Bunk B."/>
            <person name="Jeske O."/>
            <person name="Meyerdierks A."/>
            <person name="Storesund J.E."/>
            <person name="Kallscheuer N."/>
            <person name="Luecker S."/>
            <person name="Lage O.M."/>
            <person name="Pohl T."/>
            <person name="Merkel B.J."/>
            <person name="Hornburger P."/>
            <person name="Mueller R.-W."/>
            <person name="Bruemmer F."/>
            <person name="Labrenz M."/>
            <person name="Spormann A.M."/>
            <person name="Op Den Camp H."/>
            <person name="Overmann J."/>
            <person name="Amann R."/>
            <person name="Jetten M.S.M."/>
            <person name="Mascher T."/>
            <person name="Medema M.H."/>
            <person name="Devos D.P."/>
            <person name="Kaster A.-K."/>
            <person name="Ovreas L."/>
            <person name="Rohde M."/>
            <person name="Galperin M.Y."/>
            <person name="Jogler C."/>
        </authorList>
    </citation>
    <scope>NUCLEOTIDE SEQUENCE [LARGE SCALE GENOMIC DNA]</scope>
    <source>
        <strain evidence="8 9">Mal64</strain>
    </source>
</reference>
<evidence type="ECO:0000256" key="4">
    <source>
        <dbReference type="ARBA" id="ARBA00022840"/>
    </source>
</evidence>
<keyword evidence="4" id="KW-0067">ATP-binding</keyword>
<dbReference type="PROSITE" id="PS00108">
    <property type="entry name" value="PROTEIN_KINASE_ST"/>
    <property type="match status" value="1"/>
</dbReference>
<dbReference type="Gene3D" id="1.10.510.10">
    <property type="entry name" value="Transferase(Phosphotransferase) domain 1"/>
    <property type="match status" value="1"/>
</dbReference>
<name>A0A5C5ZUI8_9BACT</name>
<dbReference type="Proteomes" id="UP000315440">
    <property type="component" value="Unassembled WGS sequence"/>
</dbReference>
<keyword evidence="6" id="KW-0472">Membrane</keyword>
<evidence type="ECO:0000256" key="2">
    <source>
        <dbReference type="ARBA" id="ARBA00022741"/>
    </source>
</evidence>
<comment type="caution">
    <text evidence="8">The sequence shown here is derived from an EMBL/GenBank/DDBJ whole genome shotgun (WGS) entry which is preliminary data.</text>
</comment>
<feature type="domain" description="Protein kinase" evidence="7">
    <location>
        <begin position="10"/>
        <end position="269"/>
    </location>
</feature>
<dbReference type="InterPro" id="IPR011009">
    <property type="entry name" value="Kinase-like_dom_sf"/>
</dbReference>
<dbReference type="CDD" id="cd14014">
    <property type="entry name" value="STKc_PknB_like"/>
    <property type="match status" value="1"/>
</dbReference>
<dbReference type="Gene3D" id="3.30.200.20">
    <property type="entry name" value="Phosphorylase Kinase, domain 1"/>
    <property type="match status" value="1"/>
</dbReference>
<dbReference type="PROSITE" id="PS50011">
    <property type="entry name" value="PROTEIN_KINASE_DOM"/>
    <property type="match status" value="1"/>
</dbReference>
<organism evidence="8 9">
    <name type="scientific">Pseudobythopirellula maris</name>
    <dbReference type="NCBI Taxonomy" id="2527991"/>
    <lineage>
        <taxon>Bacteria</taxon>
        <taxon>Pseudomonadati</taxon>
        <taxon>Planctomycetota</taxon>
        <taxon>Planctomycetia</taxon>
        <taxon>Pirellulales</taxon>
        <taxon>Lacipirellulaceae</taxon>
        <taxon>Pseudobythopirellula</taxon>
    </lineage>
</organism>
<gene>
    <name evidence="8" type="primary">prkC_4</name>
    <name evidence="8" type="ORF">Mal64_11030</name>
</gene>
<keyword evidence="3 8" id="KW-0418">Kinase</keyword>
<protein>
    <submittedName>
        <fullName evidence="8">Serine/threonine-protein kinase PrkC</fullName>
        <ecNumber evidence="8">2.7.11.1</ecNumber>
    </submittedName>
</protein>
<dbReference type="InterPro" id="IPR008271">
    <property type="entry name" value="Ser/Thr_kinase_AS"/>
</dbReference>
<dbReference type="GO" id="GO:0004674">
    <property type="term" value="F:protein serine/threonine kinase activity"/>
    <property type="evidence" value="ECO:0007669"/>
    <property type="project" value="UniProtKB-EC"/>
</dbReference>
<dbReference type="SUPFAM" id="SSF56112">
    <property type="entry name" value="Protein kinase-like (PK-like)"/>
    <property type="match status" value="1"/>
</dbReference>
<feature type="compositionally biased region" description="Low complexity" evidence="5">
    <location>
        <begin position="307"/>
        <end position="322"/>
    </location>
</feature>
<dbReference type="Pfam" id="PF00069">
    <property type="entry name" value="Pkinase"/>
    <property type="match status" value="1"/>
</dbReference>
<evidence type="ECO:0000256" key="1">
    <source>
        <dbReference type="ARBA" id="ARBA00022679"/>
    </source>
</evidence>
<accession>A0A5C5ZUI8</accession>
<evidence type="ECO:0000313" key="8">
    <source>
        <dbReference type="EMBL" id="TWT90708.1"/>
    </source>
</evidence>
<dbReference type="PANTHER" id="PTHR43289">
    <property type="entry name" value="MITOGEN-ACTIVATED PROTEIN KINASE KINASE KINASE 20-RELATED"/>
    <property type="match status" value="1"/>
</dbReference>